<evidence type="ECO:0000313" key="3">
    <source>
        <dbReference type="Proteomes" id="UP001500002"/>
    </source>
</evidence>
<feature type="compositionally biased region" description="Pro residues" evidence="1">
    <location>
        <begin position="31"/>
        <end position="44"/>
    </location>
</feature>
<protein>
    <recommendedName>
        <fullName evidence="4">EcsC family protein</fullName>
    </recommendedName>
</protein>
<feature type="region of interest" description="Disordered" evidence="1">
    <location>
        <begin position="332"/>
        <end position="374"/>
    </location>
</feature>
<feature type="compositionally biased region" description="Low complexity" evidence="1">
    <location>
        <begin position="345"/>
        <end position="360"/>
    </location>
</feature>
<sequence length="374" mass="38370">MTSRLTYHRDMADRVHKITSLGGDEPRAEQLPPPPQAGPHPGTTPPSSGTSHPGSTTRPDDGRAHGVERAIDLALSVQRPVVVAHLRSIRRRVPNASPDQLIRILERRYLTAVTTGGAAVGATAVIPGIGTGVTLALSGVETAGFLEATALFAQSVAEVHGMPVDNPERARALVMTLMLGNEGSDLVRQFAGQATGSGAALNTYWGELVTNTLPKAMMGPVVERLRSVFIRQFAVRGGAGIVGKAIPFGIGAAIGGIGNNVLGRRVLVQSRLAFGRPPMLLPVDLEPCERDALLQVTGERMSRAGTVVGGAVGSVATATSRGIRAAGRAAGRAARGAITRKKGAAGESPADAPAGAPTDPTDSDVAEDATGTAG</sequence>
<evidence type="ECO:0000313" key="2">
    <source>
        <dbReference type="EMBL" id="GAA1818473.1"/>
    </source>
</evidence>
<evidence type="ECO:0000256" key="1">
    <source>
        <dbReference type="SAM" id="MobiDB-lite"/>
    </source>
</evidence>
<feature type="compositionally biased region" description="Low complexity" evidence="1">
    <location>
        <begin position="45"/>
        <end position="57"/>
    </location>
</feature>
<comment type="caution">
    <text evidence="2">The sequence shown here is derived from an EMBL/GenBank/DDBJ whole genome shotgun (WGS) entry which is preliminary data.</text>
</comment>
<feature type="compositionally biased region" description="Basic and acidic residues" evidence="1">
    <location>
        <begin position="7"/>
        <end position="16"/>
    </location>
</feature>
<gene>
    <name evidence="2" type="ORF">GCM10009749_30920</name>
</gene>
<name>A0ABN2MCQ1_9MICO</name>
<proteinExistence type="predicted"/>
<feature type="region of interest" description="Disordered" evidence="1">
    <location>
        <begin position="1"/>
        <end position="63"/>
    </location>
</feature>
<accession>A0ABN2MCQ1</accession>
<dbReference type="Proteomes" id="UP001500002">
    <property type="component" value="Unassembled WGS sequence"/>
</dbReference>
<keyword evidence="3" id="KW-1185">Reference proteome</keyword>
<organism evidence="2 3">
    <name type="scientific">Agromyces neolithicus</name>
    <dbReference type="NCBI Taxonomy" id="269420"/>
    <lineage>
        <taxon>Bacteria</taxon>
        <taxon>Bacillati</taxon>
        <taxon>Actinomycetota</taxon>
        <taxon>Actinomycetes</taxon>
        <taxon>Micrococcales</taxon>
        <taxon>Microbacteriaceae</taxon>
        <taxon>Agromyces</taxon>
    </lineage>
</organism>
<dbReference type="EMBL" id="BAAANJ010000016">
    <property type="protein sequence ID" value="GAA1818473.1"/>
    <property type="molecule type" value="Genomic_DNA"/>
</dbReference>
<reference evidence="2 3" key="1">
    <citation type="journal article" date="2019" name="Int. J. Syst. Evol. Microbiol.">
        <title>The Global Catalogue of Microorganisms (GCM) 10K type strain sequencing project: providing services to taxonomists for standard genome sequencing and annotation.</title>
        <authorList>
            <consortium name="The Broad Institute Genomics Platform"/>
            <consortium name="The Broad Institute Genome Sequencing Center for Infectious Disease"/>
            <person name="Wu L."/>
            <person name="Ma J."/>
        </authorList>
    </citation>
    <scope>NUCLEOTIDE SEQUENCE [LARGE SCALE GENOMIC DNA]</scope>
    <source>
        <strain evidence="2 3">JCM 14322</strain>
    </source>
</reference>
<evidence type="ECO:0008006" key="4">
    <source>
        <dbReference type="Google" id="ProtNLM"/>
    </source>
</evidence>